<feature type="compositionally biased region" description="Polar residues" evidence="1">
    <location>
        <begin position="380"/>
        <end position="390"/>
    </location>
</feature>
<evidence type="ECO:0000313" key="3">
    <source>
        <dbReference type="Proteomes" id="UP001201980"/>
    </source>
</evidence>
<organism evidence="2 3">
    <name type="scientific">Zalerion maritima</name>
    <dbReference type="NCBI Taxonomy" id="339359"/>
    <lineage>
        <taxon>Eukaryota</taxon>
        <taxon>Fungi</taxon>
        <taxon>Dikarya</taxon>
        <taxon>Ascomycota</taxon>
        <taxon>Pezizomycotina</taxon>
        <taxon>Sordariomycetes</taxon>
        <taxon>Lulworthiomycetidae</taxon>
        <taxon>Lulworthiales</taxon>
        <taxon>Lulworthiaceae</taxon>
        <taxon>Zalerion</taxon>
    </lineage>
</organism>
<sequence>MGGLAFSSDSKGGLETPRMPPEVYNLVRQQCVETLHALYSVVTVPVEGPEKKSHGDIDIMVAEPKALYQEQKSVSDNTLAGYTAKTDTSPLDAIIHLLNPERALKTHAKDGDSANLAMPWPSHLLPSATDDTTDDTTSKIFESIQRSKKENHHGKLYIQVDVRICSSAEDLHWRAFKHAHGDIWNLLGTMIRPYGLTADERGLTIRIEEMEKLSQKRSRVVLSNKPCDVLEFLGMDNYPPTSTARPELENKGKVITGRLANASIWPKQFPTIHEMYEYAATCRMFWLKPETPPNSPGQSDENDEPPRGGISHYTIESEGAPKKENLKSQDRRRMNMRPVFRKWIEQFLPSLREELSAKLAGSRAAKISAPVGNETEKRANSSQTDQLVTNRHTDTSVESPSDEIKFPYPTSPVYTREEIRALAFASFPGVQEKYESELASWTNEQNTNAIKRGLKEWIPKREWQTVQWRGECQGAFRRMLFEGSEDFVFTERDADPEYPLRNSRGVWSAENVRRFVETHWEKVGERAGAWYGGLYREKLEAKTQKKAKDAAK</sequence>
<feature type="region of interest" description="Disordered" evidence="1">
    <location>
        <begin position="289"/>
        <end position="331"/>
    </location>
</feature>
<feature type="region of interest" description="Disordered" evidence="1">
    <location>
        <begin position="372"/>
        <end position="404"/>
    </location>
</feature>
<dbReference type="AlphaFoldDB" id="A0AAD5RRJ3"/>
<gene>
    <name evidence="2" type="ORF">MKZ38_001701</name>
</gene>
<dbReference type="EMBL" id="JAKWBI020000147">
    <property type="protein sequence ID" value="KAJ2901568.1"/>
    <property type="molecule type" value="Genomic_DNA"/>
</dbReference>
<dbReference type="Proteomes" id="UP001201980">
    <property type="component" value="Unassembled WGS sequence"/>
</dbReference>
<evidence type="ECO:0000256" key="1">
    <source>
        <dbReference type="SAM" id="MobiDB-lite"/>
    </source>
</evidence>
<name>A0AAD5RRJ3_9PEZI</name>
<protein>
    <submittedName>
        <fullName evidence="2">Uncharacterized protein</fullName>
    </submittedName>
</protein>
<proteinExistence type="predicted"/>
<reference evidence="2" key="1">
    <citation type="submission" date="2022-07" db="EMBL/GenBank/DDBJ databases">
        <title>Draft genome sequence of Zalerion maritima ATCC 34329, a (micro)plastics degrading marine fungus.</title>
        <authorList>
            <person name="Paco A."/>
            <person name="Goncalves M.F.M."/>
            <person name="Rocha-Santos T.A.P."/>
            <person name="Alves A."/>
        </authorList>
    </citation>
    <scope>NUCLEOTIDE SEQUENCE</scope>
    <source>
        <strain evidence="2">ATCC 34329</strain>
    </source>
</reference>
<comment type="caution">
    <text evidence="2">The sequence shown here is derived from an EMBL/GenBank/DDBJ whole genome shotgun (WGS) entry which is preliminary data.</text>
</comment>
<evidence type="ECO:0000313" key="2">
    <source>
        <dbReference type="EMBL" id="KAJ2901568.1"/>
    </source>
</evidence>
<accession>A0AAD5RRJ3</accession>
<feature type="compositionally biased region" description="Basic and acidic residues" evidence="1">
    <location>
        <begin position="319"/>
        <end position="331"/>
    </location>
</feature>
<keyword evidence="3" id="KW-1185">Reference proteome</keyword>